<evidence type="ECO:0000256" key="4">
    <source>
        <dbReference type="ARBA" id="ARBA00016891"/>
    </source>
</evidence>
<dbReference type="GO" id="GO:0006571">
    <property type="term" value="P:tyrosine biosynthetic process"/>
    <property type="evidence" value="ECO:0007669"/>
    <property type="project" value="UniProtKB-KW"/>
</dbReference>
<dbReference type="PANTHER" id="PTHR21363:SF0">
    <property type="entry name" value="PREPHENATE DEHYDROGENASE [NADP(+)]"/>
    <property type="match status" value="1"/>
</dbReference>
<evidence type="ECO:0000313" key="13">
    <source>
        <dbReference type="EMBL" id="MBF8807442.1"/>
    </source>
</evidence>
<feature type="domain" description="ACT" evidence="12">
    <location>
        <begin position="282"/>
        <end position="352"/>
    </location>
</feature>
<dbReference type="GO" id="GO:0008977">
    <property type="term" value="F:prephenate dehydrogenase (NAD+) activity"/>
    <property type="evidence" value="ECO:0007669"/>
    <property type="project" value="UniProtKB-EC"/>
</dbReference>
<dbReference type="SUPFAM" id="SSF55021">
    <property type="entry name" value="ACT-like"/>
    <property type="match status" value="1"/>
</dbReference>
<feature type="domain" description="Prephenate/arogenate dehydrogenase" evidence="11">
    <location>
        <begin position="1"/>
        <end position="277"/>
    </location>
</feature>
<evidence type="ECO:0000259" key="11">
    <source>
        <dbReference type="PROSITE" id="PS51176"/>
    </source>
</evidence>
<name>A0A931ATA2_9ENTE</name>
<protein>
    <recommendedName>
        <fullName evidence="4">Prephenate dehydrogenase</fullName>
        <ecNumber evidence="3">1.3.1.12</ecNumber>
    </recommendedName>
</protein>
<dbReference type="Pfam" id="PF20463">
    <property type="entry name" value="PDH_C"/>
    <property type="match status" value="1"/>
</dbReference>
<evidence type="ECO:0000259" key="12">
    <source>
        <dbReference type="PROSITE" id="PS51671"/>
    </source>
</evidence>
<dbReference type="Pfam" id="PF02153">
    <property type="entry name" value="PDH_N"/>
    <property type="match status" value="1"/>
</dbReference>
<evidence type="ECO:0000256" key="3">
    <source>
        <dbReference type="ARBA" id="ARBA00012068"/>
    </source>
</evidence>
<dbReference type="InterPro" id="IPR002912">
    <property type="entry name" value="ACT_dom"/>
</dbReference>
<dbReference type="CDD" id="cd04909">
    <property type="entry name" value="ACT_PDH-BS"/>
    <property type="match status" value="1"/>
</dbReference>
<evidence type="ECO:0000256" key="10">
    <source>
        <dbReference type="ARBA" id="ARBA00049260"/>
    </source>
</evidence>
<dbReference type="PROSITE" id="PS51671">
    <property type="entry name" value="ACT"/>
    <property type="match status" value="1"/>
</dbReference>
<dbReference type="InterPro" id="IPR045865">
    <property type="entry name" value="ACT-like_dom_sf"/>
</dbReference>
<keyword evidence="7" id="KW-0560">Oxidoreductase</keyword>
<dbReference type="InterPro" id="IPR003099">
    <property type="entry name" value="Prephen_DH"/>
</dbReference>
<dbReference type="Gene3D" id="1.10.3660.10">
    <property type="entry name" value="6-phosphogluconate dehydrogenase C-terminal like domain"/>
    <property type="match status" value="1"/>
</dbReference>
<comment type="similarity">
    <text evidence="2">Belongs to the prephenate/arogenate dehydrogenase family.</text>
</comment>
<evidence type="ECO:0000256" key="9">
    <source>
        <dbReference type="ARBA" id="ARBA00023141"/>
    </source>
</evidence>
<reference evidence="13" key="1">
    <citation type="submission" date="2020-09" db="EMBL/GenBank/DDBJ databases">
        <title>Genomic insights into the novelty and pathogenicity of a unique biofilm-forming Enterococcus sp. bacteria (Enterococcus lacertideformus) identified in reptiles.</title>
        <authorList>
            <person name="Agius J.E."/>
            <person name="Phalen D.N."/>
            <person name="Rose K."/>
            <person name="Eden J.-S."/>
        </authorList>
    </citation>
    <scope>NUCLEOTIDE SEQUENCE</scope>
    <source>
        <strain evidence="13">PHRS 0518</strain>
    </source>
</reference>
<keyword evidence="14" id="KW-1185">Reference proteome</keyword>
<accession>A0A931ATA2</accession>
<dbReference type="InterPro" id="IPR046825">
    <property type="entry name" value="PDH_C"/>
</dbReference>
<evidence type="ECO:0000313" key="14">
    <source>
        <dbReference type="Proteomes" id="UP000637757"/>
    </source>
</evidence>
<proteinExistence type="inferred from homology"/>
<evidence type="ECO:0000256" key="1">
    <source>
        <dbReference type="ARBA" id="ARBA00005067"/>
    </source>
</evidence>
<dbReference type="AlphaFoldDB" id="A0A931ATA2"/>
<dbReference type="Gene3D" id="3.40.50.720">
    <property type="entry name" value="NAD(P)-binding Rossmann-like Domain"/>
    <property type="match status" value="1"/>
</dbReference>
<dbReference type="FunFam" id="3.40.50.720:FF:000208">
    <property type="entry name" value="Prephenate dehydrogenase"/>
    <property type="match status" value="1"/>
</dbReference>
<dbReference type="SUPFAM" id="SSF51735">
    <property type="entry name" value="NAD(P)-binding Rossmann-fold domains"/>
    <property type="match status" value="1"/>
</dbReference>
<gene>
    <name evidence="13" type="ORF">IC227_02310</name>
</gene>
<evidence type="ECO:0000256" key="8">
    <source>
        <dbReference type="ARBA" id="ARBA00023027"/>
    </source>
</evidence>
<comment type="catalytic activity">
    <reaction evidence="10">
        <text>prephenate + NAD(+) = 3-(4-hydroxyphenyl)pyruvate + CO2 + NADH</text>
        <dbReference type="Rhea" id="RHEA:13869"/>
        <dbReference type="ChEBI" id="CHEBI:16526"/>
        <dbReference type="ChEBI" id="CHEBI:29934"/>
        <dbReference type="ChEBI" id="CHEBI:36242"/>
        <dbReference type="ChEBI" id="CHEBI:57540"/>
        <dbReference type="ChEBI" id="CHEBI:57945"/>
        <dbReference type="EC" id="1.3.1.12"/>
    </reaction>
</comment>
<keyword evidence="6" id="KW-0028">Amino-acid biosynthesis</keyword>
<evidence type="ECO:0000256" key="7">
    <source>
        <dbReference type="ARBA" id="ARBA00023002"/>
    </source>
</evidence>
<dbReference type="GO" id="GO:0004665">
    <property type="term" value="F:prephenate dehydrogenase (NADP+) activity"/>
    <property type="evidence" value="ECO:0007669"/>
    <property type="project" value="InterPro"/>
</dbReference>
<keyword evidence="8" id="KW-0520">NAD</keyword>
<evidence type="ECO:0000256" key="6">
    <source>
        <dbReference type="ARBA" id="ARBA00022605"/>
    </source>
</evidence>
<dbReference type="EMBL" id="JADAKE010000007">
    <property type="protein sequence ID" value="MBF8807442.1"/>
    <property type="molecule type" value="Genomic_DNA"/>
</dbReference>
<dbReference type="PROSITE" id="PS51176">
    <property type="entry name" value="PDH_ADH"/>
    <property type="match status" value="1"/>
</dbReference>
<dbReference type="SUPFAM" id="SSF48179">
    <property type="entry name" value="6-phosphogluconate dehydrogenase C-terminal domain-like"/>
    <property type="match status" value="1"/>
</dbReference>
<dbReference type="Proteomes" id="UP000637757">
    <property type="component" value="Unassembled WGS sequence"/>
</dbReference>
<evidence type="ECO:0000256" key="2">
    <source>
        <dbReference type="ARBA" id="ARBA00007964"/>
    </source>
</evidence>
<keyword evidence="9" id="KW-0057">Aromatic amino acid biosynthesis</keyword>
<keyword evidence="5" id="KW-0827">Tyrosine biosynthesis</keyword>
<dbReference type="InterPro" id="IPR050812">
    <property type="entry name" value="Preph/Arog_dehydrog"/>
</dbReference>
<dbReference type="EC" id="1.3.1.12" evidence="3"/>
<dbReference type="InterPro" id="IPR046826">
    <property type="entry name" value="PDH_N"/>
</dbReference>
<dbReference type="InterPro" id="IPR036291">
    <property type="entry name" value="NAD(P)-bd_dom_sf"/>
</dbReference>
<sequence>MGLGLIGASLCQAIKSTEIILYGWDHSEKTRKVAKEIQLVDHVVSGIEMSSQMDVILLAVPVQVSLEYLKLLATLPLKPTVLVSDTGSTKATIMNLAKTLPFDFIGGHPMAGSHKSGVIAGNPDLFEEAYYILTNEGQRDRTEDLIDILQPTRAKFVLLDAKSHDEIIGILSHLPHIMAAGLVQVSDTLEQKHPRASQLAAGGFRDITRIASSDPIIWTDILMTNQEIMLRLIEDWQVFMEKLKKELTEKNQQAIQQFFMQAKRIRDQLPRKKQGAIPAFYDLYVDIPDISGAVAKVTTVLSKANISIINLNIQETREDIFGVLVLSFKNQVDLLKGQRLIEAENFHCWIRS</sequence>
<comment type="caution">
    <text evidence="13">The sequence shown here is derived from an EMBL/GenBank/DDBJ whole genome shotgun (WGS) entry which is preliminary data.</text>
</comment>
<organism evidence="13 14">
    <name type="scientific">Enterococcus lacertideformus</name>
    <dbReference type="NCBI Taxonomy" id="2771493"/>
    <lineage>
        <taxon>Bacteria</taxon>
        <taxon>Bacillati</taxon>
        <taxon>Bacillota</taxon>
        <taxon>Bacilli</taxon>
        <taxon>Lactobacillales</taxon>
        <taxon>Enterococcaceae</taxon>
        <taxon>Enterococcus</taxon>
    </lineage>
</organism>
<dbReference type="GO" id="GO:0070403">
    <property type="term" value="F:NAD+ binding"/>
    <property type="evidence" value="ECO:0007669"/>
    <property type="project" value="InterPro"/>
</dbReference>
<comment type="pathway">
    <text evidence="1">Amino-acid biosynthesis; L-tyrosine biosynthesis; (4-hydroxyphenyl)pyruvate from prephenate (NAD(+) route): step 1/1.</text>
</comment>
<dbReference type="FunFam" id="1.10.3660.10:FF:000003">
    <property type="entry name" value="Prephenate dehydrogenase"/>
    <property type="match status" value="1"/>
</dbReference>
<dbReference type="PANTHER" id="PTHR21363">
    <property type="entry name" value="PREPHENATE DEHYDROGENASE"/>
    <property type="match status" value="1"/>
</dbReference>
<evidence type="ECO:0000256" key="5">
    <source>
        <dbReference type="ARBA" id="ARBA00022498"/>
    </source>
</evidence>
<dbReference type="InterPro" id="IPR008927">
    <property type="entry name" value="6-PGluconate_DH-like_C_sf"/>
</dbReference>